<evidence type="ECO:0000313" key="8">
    <source>
        <dbReference type="Proteomes" id="UP000694843"/>
    </source>
</evidence>
<dbReference type="Gene3D" id="2.60.40.150">
    <property type="entry name" value="C2 domain"/>
    <property type="match status" value="1"/>
</dbReference>
<proteinExistence type="inferred from homology"/>
<comment type="similarity">
    <text evidence="1">Belongs to the tollip family.</text>
</comment>
<evidence type="ECO:0000259" key="6">
    <source>
        <dbReference type="PROSITE" id="PS50004"/>
    </source>
</evidence>
<dbReference type="InterPro" id="IPR035892">
    <property type="entry name" value="C2_domain_sf"/>
</dbReference>
<evidence type="ECO:0000256" key="3">
    <source>
        <dbReference type="ARBA" id="ARBA00022859"/>
    </source>
</evidence>
<feature type="domain" description="C2" evidence="6">
    <location>
        <begin position="93"/>
        <end position="210"/>
    </location>
</feature>
<dbReference type="GO" id="GO:0005737">
    <property type="term" value="C:cytoplasm"/>
    <property type="evidence" value="ECO:0007669"/>
    <property type="project" value="TreeGrafter"/>
</dbReference>
<accession>A0A8B7PGV6</accession>
<evidence type="ECO:0000256" key="5">
    <source>
        <dbReference type="ARBA" id="ARBA00023198"/>
    </source>
</evidence>
<dbReference type="PANTHER" id="PTHR16461:SF5">
    <property type="entry name" value="TOLL-INTERACTING PROTEIN"/>
    <property type="match status" value="1"/>
</dbReference>
<organism evidence="8 9">
    <name type="scientific">Hyalella azteca</name>
    <name type="common">Amphipod</name>
    <dbReference type="NCBI Taxonomy" id="294128"/>
    <lineage>
        <taxon>Eukaryota</taxon>
        <taxon>Metazoa</taxon>
        <taxon>Ecdysozoa</taxon>
        <taxon>Arthropoda</taxon>
        <taxon>Crustacea</taxon>
        <taxon>Multicrustacea</taxon>
        <taxon>Malacostraca</taxon>
        <taxon>Eumalacostraca</taxon>
        <taxon>Peracarida</taxon>
        <taxon>Amphipoda</taxon>
        <taxon>Senticaudata</taxon>
        <taxon>Talitrida</taxon>
        <taxon>Talitroidea</taxon>
        <taxon>Hyalellidae</taxon>
        <taxon>Hyalella</taxon>
    </lineage>
</organism>
<dbReference type="GO" id="GO:0045087">
    <property type="term" value="P:innate immune response"/>
    <property type="evidence" value="ECO:0007669"/>
    <property type="project" value="UniProtKB-KW"/>
</dbReference>
<dbReference type="PROSITE" id="PS50004">
    <property type="entry name" value="C2"/>
    <property type="match status" value="1"/>
</dbReference>
<dbReference type="SMART" id="SM00239">
    <property type="entry name" value="C2"/>
    <property type="match status" value="1"/>
</dbReference>
<keyword evidence="8" id="KW-1185">Reference proteome</keyword>
<dbReference type="InterPro" id="IPR009060">
    <property type="entry name" value="UBA-like_sf"/>
</dbReference>
<dbReference type="RefSeq" id="XP_018024792.1">
    <property type="nucleotide sequence ID" value="XM_018169303.2"/>
</dbReference>
<keyword evidence="3" id="KW-0391">Immunity</keyword>
<dbReference type="GeneID" id="108680478"/>
<sequence>MSFVPLILPIPVHSSYTMYPYSRVYPYNHSVNPYYPYYNNYYHGPYYRSYGRVYRYGTVTAAPTTVVLGPLPEDFLRVNNGCTERQQQEQTDHAMAAQLQMMNRTQPVVGRLQVTVVRATLHKNYGISRMDPFARLHFGQQVFETHTDPNGAKNPVWNKTFYIYQLPRSFNSFLVEIYDERTLSDDERIAWVTVPLPQSITQGEICDKWYKLSGRLGEEMEGSIHVIMSYQTGVAPPAAPMVMYGGVGYPTMTPYASSVPVYQMPQPAPRPAPPPITDDDVRPLLAMFPKVEADVVRSVLEASYGNKEAAVEALLAMQHTES</sequence>
<evidence type="ECO:0000256" key="4">
    <source>
        <dbReference type="ARBA" id="ARBA00023006"/>
    </source>
</evidence>
<keyword evidence="4" id="KW-0072">Autophagy</keyword>
<dbReference type="PANTHER" id="PTHR16461">
    <property type="entry name" value="TOLL-INTERACTING PROTEIN"/>
    <property type="match status" value="1"/>
</dbReference>
<dbReference type="OMA" id="CIVQAQL"/>
<dbReference type="OrthoDB" id="9942608at2759"/>
<protein>
    <submittedName>
        <fullName evidence="9">Toll-interacting protein isoform X1</fullName>
    </submittedName>
</protein>
<dbReference type="Pfam" id="PF00168">
    <property type="entry name" value="C2"/>
    <property type="match status" value="1"/>
</dbReference>
<evidence type="ECO:0000256" key="2">
    <source>
        <dbReference type="ARBA" id="ARBA00022588"/>
    </source>
</evidence>
<dbReference type="InterPro" id="IPR003892">
    <property type="entry name" value="CUE"/>
</dbReference>
<dbReference type="GO" id="GO:0031624">
    <property type="term" value="F:ubiquitin conjugating enzyme binding"/>
    <property type="evidence" value="ECO:0007669"/>
    <property type="project" value="TreeGrafter"/>
</dbReference>
<dbReference type="SUPFAM" id="SSF49562">
    <property type="entry name" value="C2 domain (Calcium/lipid-binding domain, CaLB)"/>
    <property type="match status" value="1"/>
</dbReference>
<dbReference type="SMART" id="SM00546">
    <property type="entry name" value="CUE"/>
    <property type="match status" value="1"/>
</dbReference>
<dbReference type="Gene3D" id="1.10.8.10">
    <property type="entry name" value="DNA helicase RuvA subunit, C-terminal domain"/>
    <property type="match status" value="1"/>
</dbReference>
<feature type="domain" description="CUE" evidence="7">
    <location>
        <begin position="276"/>
        <end position="319"/>
    </location>
</feature>
<dbReference type="GO" id="GO:0043130">
    <property type="term" value="F:ubiquitin binding"/>
    <property type="evidence" value="ECO:0007669"/>
    <property type="project" value="InterPro"/>
</dbReference>
<keyword evidence="5" id="KW-0395">Inflammatory response</keyword>
<evidence type="ECO:0000259" key="7">
    <source>
        <dbReference type="PROSITE" id="PS51140"/>
    </source>
</evidence>
<dbReference type="GO" id="GO:0006511">
    <property type="term" value="P:ubiquitin-dependent protein catabolic process"/>
    <property type="evidence" value="ECO:0007669"/>
    <property type="project" value="TreeGrafter"/>
</dbReference>
<dbReference type="GO" id="GO:0006914">
    <property type="term" value="P:autophagy"/>
    <property type="evidence" value="ECO:0007669"/>
    <property type="project" value="UniProtKB-KW"/>
</dbReference>
<dbReference type="KEGG" id="hazt:108680478"/>
<gene>
    <name evidence="9" type="primary">LOC108680478</name>
</gene>
<evidence type="ECO:0000313" key="9">
    <source>
        <dbReference type="RefSeq" id="XP_018024792.1"/>
    </source>
</evidence>
<reference evidence="9" key="1">
    <citation type="submission" date="2025-08" db="UniProtKB">
        <authorList>
            <consortium name="RefSeq"/>
        </authorList>
    </citation>
    <scope>IDENTIFICATION</scope>
    <source>
        <tissue evidence="9">Whole organism</tissue>
    </source>
</reference>
<dbReference type="Proteomes" id="UP000694843">
    <property type="component" value="Unplaced"/>
</dbReference>
<name>A0A8B7PGV6_HYAAZ</name>
<dbReference type="InterPro" id="IPR000008">
    <property type="entry name" value="C2_dom"/>
</dbReference>
<dbReference type="Pfam" id="PF02845">
    <property type="entry name" value="CUE"/>
    <property type="match status" value="1"/>
</dbReference>
<evidence type="ECO:0000256" key="1">
    <source>
        <dbReference type="ARBA" id="ARBA00009278"/>
    </source>
</evidence>
<dbReference type="AlphaFoldDB" id="A0A8B7PGV6"/>
<keyword evidence="2" id="KW-0399">Innate immunity</keyword>
<dbReference type="SUPFAM" id="SSF46934">
    <property type="entry name" value="UBA-like"/>
    <property type="match status" value="1"/>
</dbReference>
<dbReference type="PROSITE" id="PS51140">
    <property type="entry name" value="CUE"/>
    <property type="match status" value="1"/>
</dbReference>